<comment type="catalytic activity">
    <reaction evidence="1 7">
        <text>beta-D-fructose 1,6-bisphosphate + H2O = beta-D-fructose 6-phosphate + phosphate</text>
        <dbReference type="Rhea" id="RHEA:11064"/>
        <dbReference type="ChEBI" id="CHEBI:15377"/>
        <dbReference type="ChEBI" id="CHEBI:32966"/>
        <dbReference type="ChEBI" id="CHEBI:43474"/>
        <dbReference type="ChEBI" id="CHEBI:57634"/>
        <dbReference type="EC" id="3.1.3.11"/>
    </reaction>
</comment>
<dbReference type="Pfam" id="PF00316">
    <property type="entry name" value="FBPase"/>
    <property type="match status" value="1"/>
</dbReference>
<evidence type="ECO:0000256" key="6">
    <source>
        <dbReference type="ARBA" id="ARBA00024331"/>
    </source>
</evidence>
<comment type="subunit">
    <text evidence="7">Homotetramer.</text>
</comment>
<dbReference type="GO" id="GO:0006002">
    <property type="term" value="P:fructose 6-phosphate metabolic process"/>
    <property type="evidence" value="ECO:0007669"/>
    <property type="project" value="TreeGrafter"/>
</dbReference>
<dbReference type="NCBIfam" id="NF006780">
    <property type="entry name" value="PRK09293.1-4"/>
    <property type="match status" value="1"/>
</dbReference>
<comment type="subcellular location">
    <subcellularLocation>
        <location evidence="7">Cytoplasm</location>
    </subcellularLocation>
</comment>
<organism evidence="11 12">
    <name type="scientific">Roseospira marina</name>
    <dbReference type="NCBI Taxonomy" id="140057"/>
    <lineage>
        <taxon>Bacteria</taxon>
        <taxon>Pseudomonadati</taxon>
        <taxon>Pseudomonadota</taxon>
        <taxon>Alphaproteobacteria</taxon>
        <taxon>Rhodospirillales</taxon>
        <taxon>Rhodospirillaceae</taxon>
        <taxon>Roseospira</taxon>
    </lineage>
</organism>
<feature type="domain" description="Fructose-1-6-bisphosphatase class 1 C-terminal" evidence="10">
    <location>
        <begin position="193"/>
        <end position="325"/>
    </location>
</feature>
<keyword evidence="5 7" id="KW-0119">Carbohydrate metabolism</keyword>
<evidence type="ECO:0000259" key="9">
    <source>
        <dbReference type="Pfam" id="PF00316"/>
    </source>
</evidence>
<evidence type="ECO:0000256" key="1">
    <source>
        <dbReference type="ARBA" id="ARBA00001273"/>
    </source>
</evidence>
<accession>A0A5M6II51</accession>
<dbReference type="HAMAP" id="MF_01855">
    <property type="entry name" value="FBPase_class1"/>
    <property type="match status" value="1"/>
</dbReference>
<dbReference type="Proteomes" id="UP000324065">
    <property type="component" value="Unassembled WGS sequence"/>
</dbReference>
<keyword evidence="12" id="KW-1185">Reference proteome</keyword>
<sequence>MTPGGTADMAEGSTLEQWLDSQCDAQEGARALSATLAILADGVRRLSAMIRQGDLIERPAVNATLRSVLENQAARVFRASAEAAPVAHLASADDTDVVTLDDAAPLALAIDPLDASNGLDGNVPTGTIFSIYPKAADPLASFLRPGREQWAAGYAMYGGRTLLVLTLGRGTAVFTLDPATDTFILTDGALTTPEDASAFAINAANYRHWEPPVRAYIDDCVEGTDGPRDKEFKMRWVGSLVAETHRILTQGGIFLYPRDNRPEHERGTLRRVFGAMPIALITEQAGGGATDGDHRLLDTVPASLHARAPLVFGSRKKVERVKRYHDDPDFNIAGAPLFGVRGLFRG</sequence>
<dbReference type="CDD" id="cd00354">
    <property type="entry name" value="FBPase"/>
    <property type="match status" value="1"/>
</dbReference>
<dbReference type="InterPro" id="IPR033391">
    <property type="entry name" value="FBPase_N"/>
</dbReference>
<dbReference type="GO" id="GO:0030388">
    <property type="term" value="P:fructose 1,6-bisphosphate metabolic process"/>
    <property type="evidence" value="ECO:0007669"/>
    <property type="project" value="TreeGrafter"/>
</dbReference>
<dbReference type="InterPro" id="IPR000146">
    <property type="entry name" value="FBPase_class-1"/>
</dbReference>
<comment type="caution">
    <text evidence="7">Lacks conserved residue(s) required for the propagation of feature annotation.</text>
</comment>
<reference evidence="11 12" key="1">
    <citation type="submission" date="2019-09" db="EMBL/GenBank/DDBJ databases">
        <title>Genome sequence of Roseospira marina, one of the more divergent members of the non-sulfur purple photosynthetic bacterial family, the Rhodospirillaceae.</title>
        <authorList>
            <person name="Meyer T."/>
            <person name="Kyndt J."/>
        </authorList>
    </citation>
    <scope>NUCLEOTIDE SEQUENCE [LARGE SCALE GENOMIC DNA]</scope>
    <source>
        <strain evidence="11 12">DSM 15113</strain>
    </source>
</reference>
<dbReference type="PANTHER" id="PTHR11556:SF35">
    <property type="entry name" value="SEDOHEPTULOSE-1,7-BISPHOSPHATASE, CHLOROPLASTIC"/>
    <property type="match status" value="1"/>
</dbReference>
<dbReference type="InterPro" id="IPR028343">
    <property type="entry name" value="FBPtase"/>
</dbReference>
<evidence type="ECO:0000256" key="7">
    <source>
        <dbReference type="HAMAP-Rule" id="MF_01855"/>
    </source>
</evidence>
<dbReference type="PIRSF" id="PIRSF000904">
    <property type="entry name" value="FBPtase_SBPase"/>
    <property type="match status" value="1"/>
</dbReference>
<dbReference type="GO" id="GO:0042132">
    <property type="term" value="F:fructose 1,6-bisphosphate 1-phosphatase activity"/>
    <property type="evidence" value="ECO:0007669"/>
    <property type="project" value="UniProtKB-UniRule"/>
</dbReference>
<dbReference type="Pfam" id="PF18913">
    <property type="entry name" value="FBPase_C"/>
    <property type="match status" value="1"/>
</dbReference>
<dbReference type="SUPFAM" id="SSF56655">
    <property type="entry name" value="Carbohydrate phosphatase"/>
    <property type="match status" value="1"/>
</dbReference>
<dbReference type="GO" id="GO:0006000">
    <property type="term" value="P:fructose metabolic process"/>
    <property type="evidence" value="ECO:0007669"/>
    <property type="project" value="TreeGrafter"/>
</dbReference>
<dbReference type="Gene3D" id="3.30.540.10">
    <property type="entry name" value="Fructose-1,6-Bisphosphatase, subunit A, domain 1"/>
    <property type="match status" value="1"/>
</dbReference>
<name>A0A5M6II51_9PROT</name>
<gene>
    <name evidence="7" type="primary">fbp</name>
    <name evidence="11" type="ORF">F1188_00465</name>
</gene>
<keyword evidence="4 7" id="KW-0378">Hydrolase</keyword>
<feature type="binding site" evidence="7">
    <location>
        <position position="202"/>
    </location>
    <ligand>
        <name>substrate</name>
    </ligand>
</feature>
<evidence type="ECO:0000256" key="4">
    <source>
        <dbReference type="ARBA" id="ARBA00022801"/>
    </source>
</evidence>
<dbReference type="PIRSF" id="PIRSF500210">
    <property type="entry name" value="FBPtase"/>
    <property type="match status" value="1"/>
</dbReference>
<comment type="pathway">
    <text evidence="6">Carbohydrate biosynthesis.</text>
</comment>
<dbReference type="PRINTS" id="PR00115">
    <property type="entry name" value="F16BPHPHTASE"/>
</dbReference>
<dbReference type="EC" id="3.1.3.11" evidence="7"/>
<evidence type="ECO:0000313" key="11">
    <source>
        <dbReference type="EMBL" id="KAA5607278.1"/>
    </source>
</evidence>
<feature type="domain" description="Fructose-1-6-bisphosphatase class I N-terminal" evidence="9">
    <location>
        <begin position="19"/>
        <end position="187"/>
    </location>
</feature>
<comment type="caution">
    <text evidence="11">The sequence shown here is derived from an EMBL/GenBank/DDBJ whole genome shotgun (WGS) entry which is preliminary data.</text>
</comment>
<dbReference type="GO" id="GO:0005829">
    <property type="term" value="C:cytosol"/>
    <property type="evidence" value="ECO:0007669"/>
    <property type="project" value="TreeGrafter"/>
</dbReference>
<dbReference type="GO" id="GO:0006094">
    <property type="term" value="P:gluconeogenesis"/>
    <property type="evidence" value="ECO:0007669"/>
    <property type="project" value="UniProtKB-UniRule"/>
</dbReference>
<dbReference type="PANTHER" id="PTHR11556">
    <property type="entry name" value="FRUCTOSE-1,6-BISPHOSPHATASE-RELATED"/>
    <property type="match status" value="1"/>
</dbReference>
<dbReference type="AlphaFoldDB" id="A0A5M6II51"/>
<evidence type="ECO:0000313" key="12">
    <source>
        <dbReference type="Proteomes" id="UP000324065"/>
    </source>
</evidence>
<dbReference type="OrthoDB" id="9806756at2"/>
<protein>
    <recommendedName>
        <fullName evidence="7">Fructose-1,6-bisphosphatase class 1</fullName>
        <shortName evidence="7">FBPase class 1</shortName>
        <ecNumber evidence="7">3.1.3.11</ecNumber>
    </recommendedName>
    <alternativeName>
        <fullName evidence="7">D-fructose-1,6-bisphosphate 1-phosphohydrolase class 1</fullName>
    </alternativeName>
</protein>
<dbReference type="EMBL" id="VWPJ01000001">
    <property type="protein sequence ID" value="KAA5607278.1"/>
    <property type="molecule type" value="Genomic_DNA"/>
</dbReference>
<evidence type="ECO:0000256" key="3">
    <source>
        <dbReference type="ARBA" id="ARBA00022490"/>
    </source>
</evidence>
<evidence type="ECO:0000259" key="10">
    <source>
        <dbReference type="Pfam" id="PF18913"/>
    </source>
</evidence>
<dbReference type="Gene3D" id="3.40.190.80">
    <property type="match status" value="1"/>
</dbReference>
<comment type="similarity">
    <text evidence="2 7 8">Belongs to the FBPase class 1 family.</text>
</comment>
<dbReference type="InterPro" id="IPR044015">
    <property type="entry name" value="FBPase_C_dom"/>
</dbReference>
<evidence type="ECO:0000256" key="8">
    <source>
        <dbReference type="RuleBase" id="RU000508"/>
    </source>
</evidence>
<keyword evidence="3 7" id="KW-0963">Cytoplasm</keyword>
<proteinExistence type="inferred from homology"/>
<evidence type="ECO:0000256" key="5">
    <source>
        <dbReference type="ARBA" id="ARBA00023277"/>
    </source>
</evidence>
<evidence type="ECO:0000256" key="2">
    <source>
        <dbReference type="ARBA" id="ARBA00010941"/>
    </source>
</evidence>
<dbReference type="GO" id="GO:0005986">
    <property type="term" value="P:sucrose biosynthetic process"/>
    <property type="evidence" value="ECO:0007669"/>
    <property type="project" value="TreeGrafter"/>
</dbReference>